<evidence type="ECO:0000313" key="3">
    <source>
        <dbReference type="Proteomes" id="UP000265520"/>
    </source>
</evidence>
<evidence type="ECO:0000313" key="2">
    <source>
        <dbReference type="EMBL" id="MCI22496.1"/>
    </source>
</evidence>
<dbReference type="AlphaFoldDB" id="A0A392QG28"/>
<reference evidence="2 3" key="1">
    <citation type="journal article" date="2018" name="Front. Plant Sci.">
        <title>Red Clover (Trifolium pratense) and Zigzag Clover (T. medium) - A Picture of Genomic Similarities and Differences.</title>
        <authorList>
            <person name="Dluhosova J."/>
            <person name="Istvanek J."/>
            <person name="Nedelnik J."/>
            <person name="Repkova J."/>
        </authorList>
    </citation>
    <scope>NUCLEOTIDE SEQUENCE [LARGE SCALE GENOMIC DNA]</scope>
    <source>
        <strain evidence="3">cv. 10/8</strain>
        <tissue evidence="2">Leaf</tissue>
    </source>
</reference>
<proteinExistence type="predicted"/>
<dbReference type="Pfam" id="PF07727">
    <property type="entry name" value="RVT_2"/>
    <property type="match status" value="1"/>
</dbReference>
<feature type="domain" description="Reverse transcriptase Ty1/copia-type" evidence="1">
    <location>
        <begin position="11"/>
        <end position="86"/>
    </location>
</feature>
<sequence length="111" mass="12692">MDVEIEAINANNTWELTSLPKGSKAIGVKWIYKTKYNERGQIEKYKARLVAKGYTQKYGIDYNEVFAPVARWETIRTVLALAASKGYQKEDNSKVYKLKKALYGLKQAPRA</sequence>
<name>A0A392QG28_9FABA</name>
<accession>A0A392QG28</accession>
<dbReference type="Proteomes" id="UP000265520">
    <property type="component" value="Unassembled WGS sequence"/>
</dbReference>
<keyword evidence="3" id="KW-1185">Reference proteome</keyword>
<dbReference type="InterPro" id="IPR013103">
    <property type="entry name" value="RVT_2"/>
</dbReference>
<comment type="caution">
    <text evidence="2">The sequence shown here is derived from an EMBL/GenBank/DDBJ whole genome shotgun (WGS) entry which is preliminary data.</text>
</comment>
<feature type="non-terminal residue" evidence="2">
    <location>
        <position position="111"/>
    </location>
</feature>
<dbReference type="SUPFAM" id="SSF56672">
    <property type="entry name" value="DNA/RNA polymerases"/>
    <property type="match status" value="1"/>
</dbReference>
<evidence type="ECO:0000259" key="1">
    <source>
        <dbReference type="Pfam" id="PF07727"/>
    </source>
</evidence>
<protein>
    <submittedName>
        <fullName evidence="2">Copia-type polyprotein</fullName>
    </submittedName>
</protein>
<organism evidence="2 3">
    <name type="scientific">Trifolium medium</name>
    <dbReference type="NCBI Taxonomy" id="97028"/>
    <lineage>
        <taxon>Eukaryota</taxon>
        <taxon>Viridiplantae</taxon>
        <taxon>Streptophyta</taxon>
        <taxon>Embryophyta</taxon>
        <taxon>Tracheophyta</taxon>
        <taxon>Spermatophyta</taxon>
        <taxon>Magnoliopsida</taxon>
        <taxon>eudicotyledons</taxon>
        <taxon>Gunneridae</taxon>
        <taxon>Pentapetalae</taxon>
        <taxon>rosids</taxon>
        <taxon>fabids</taxon>
        <taxon>Fabales</taxon>
        <taxon>Fabaceae</taxon>
        <taxon>Papilionoideae</taxon>
        <taxon>50 kb inversion clade</taxon>
        <taxon>NPAAA clade</taxon>
        <taxon>Hologalegina</taxon>
        <taxon>IRL clade</taxon>
        <taxon>Trifolieae</taxon>
        <taxon>Trifolium</taxon>
    </lineage>
</organism>
<dbReference type="EMBL" id="LXQA010130799">
    <property type="protein sequence ID" value="MCI22496.1"/>
    <property type="molecule type" value="Genomic_DNA"/>
</dbReference>
<dbReference type="InterPro" id="IPR043502">
    <property type="entry name" value="DNA/RNA_pol_sf"/>
</dbReference>